<keyword evidence="3" id="KW-1185">Reference proteome</keyword>
<reference evidence="2 3" key="1">
    <citation type="submission" date="2024-05" db="EMBL/GenBank/DDBJ databases">
        <authorList>
            <person name="Wallberg A."/>
        </authorList>
    </citation>
    <scope>NUCLEOTIDE SEQUENCE [LARGE SCALE GENOMIC DNA]</scope>
</reference>
<proteinExistence type="predicted"/>
<dbReference type="Proteomes" id="UP001497623">
    <property type="component" value="Unassembled WGS sequence"/>
</dbReference>
<feature type="non-terminal residue" evidence="2">
    <location>
        <position position="117"/>
    </location>
</feature>
<evidence type="ECO:0000256" key="1">
    <source>
        <dbReference type="SAM" id="MobiDB-lite"/>
    </source>
</evidence>
<accession>A0AAV2PVY9</accession>
<organism evidence="2 3">
    <name type="scientific">Meganyctiphanes norvegica</name>
    <name type="common">Northern krill</name>
    <name type="synonym">Thysanopoda norvegica</name>
    <dbReference type="NCBI Taxonomy" id="48144"/>
    <lineage>
        <taxon>Eukaryota</taxon>
        <taxon>Metazoa</taxon>
        <taxon>Ecdysozoa</taxon>
        <taxon>Arthropoda</taxon>
        <taxon>Crustacea</taxon>
        <taxon>Multicrustacea</taxon>
        <taxon>Malacostraca</taxon>
        <taxon>Eumalacostraca</taxon>
        <taxon>Eucarida</taxon>
        <taxon>Euphausiacea</taxon>
        <taxon>Euphausiidae</taxon>
        <taxon>Meganyctiphanes</taxon>
    </lineage>
</organism>
<sequence length="117" mass="12033">MPHVSTNGPATGGGQAVTNGTSNGSLVTNYRLVGVNGHAVPVTATGGGAPGAPPPKVNPADPQVRKLVYNMYRGMLSNNHAKSTAIVETVPKHQVMLDEGIGDRLQSMMISNSSNGR</sequence>
<feature type="compositionally biased region" description="Polar residues" evidence="1">
    <location>
        <begin position="16"/>
        <end position="25"/>
    </location>
</feature>
<evidence type="ECO:0000313" key="2">
    <source>
        <dbReference type="EMBL" id="CAL4064058.1"/>
    </source>
</evidence>
<dbReference type="EMBL" id="CAXKWB010001343">
    <property type="protein sequence ID" value="CAL4064058.1"/>
    <property type="molecule type" value="Genomic_DNA"/>
</dbReference>
<gene>
    <name evidence="2" type="ORF">MNOR_LOCUS3810</name>
</gene>
<name>A0AAV2PVY9_MEGNR</name>
<feature type="region of interest" description="Disordered" evidence="1">
    <location>
        <begin position="1"/>
        <end position="25"/>
    </location>
</feature>
<evidence type="ECO:0000313" key="3">
    <source>
        <dbReference type="Proteomes" id="UP001497623"/>
    </source>
</evidence>
<protein>
    <submittedName>
        <fullName evidence="2">Uncharacterized protein</fullName>
    </submittedName>
</protein>
<dbReference type="AlphaFoldDB" id="A0AAV2PVY9"/>
<comment type="caution">
    <text evidence="2">The sequence shown here is derived from an EMBL/GenBank/DDBJ whole genome shotgun (WGS) entry which is preliminary data.</text>
</comment>